<evidence type="ECO:0000313" key="2">
    <source>
        <dbReference type="EMBL" id="KAJ9487108.1"/>
    </source>
</evidence>
<protein>
    <submittedName>
        <fullName evidence="2">Uncharacterized protein</fullName>
    </submittedName>
</protein>
<keyword evidence="3" id="KW-1185">Reference proteome</keyword>
<evidence type="ECO:0000256" key="1">
    <source>
        <dbReference type="SAM" id="MobiDB-lite"/>
    </source>
</evidence>
<comment type="caution">
    <text evidence="2">The sequence shown here is derived from an EMBL/GenBank/DDBJ whole genome shotgun (WGS) entry which is preliminary data.</text>
</comment>
<reference evidence="2" key="2">
    <citation type="journal article" date="2016" name="Fungal Biol.">
        <title>Ochratoxin A production by Penicillium thymicola.</title>
        <authorList>
            <person name="Nguyen H.D.T."/>
            <person name="McMullin D.R."/>
            <person name="Ponomareva E."/>
            <person name="Riley R."/>
            <person name="Pomraning K.R."/>
            <person name="Baker S.E."/>
            <person name="Seifert K.A."/>
        </authorList>
    </citation>
    <scope>NUCLEOTIDE SEQUENCE</scope>
    <source>
        <strain evidence="2">DAOM 180753</strain>
    </source>
</reference>
<dbReference type="Proteomes" id="UP001227192">
    <property type="component" value="Unassembled WGS sequence"/>
</dbReference>
<gene>
    <name evidence="2" type="ORF">VN97_g6217</name>
</gene>
<reference evidence="2" key="1">
    <citation type="submission" date="2015-06" db="EMBL/GenBank/DDBJ databases">
        <authorList>
            <person name="Nguyen H."/>
        </authorList>
    </citation>
    <scope>NUCLEOTIDE SEQUENCE</scope>
    <source>
        <strain evidence="2">DAOM 180753</strain>
    </source>
</reference>
<feature type="compositionally biased region" description="Basic and acidic residues" evidence="1">
    <location>
        <begin position="10"/>
        <end position="24"/>
    </location>
</feature>
<feature type="region of interest" description="Disordered" evidence="1">
    <location>
        <begin position="1"/>
        <end position="24"/>
    </location>
</feature>
<sequence length="84" mass="9854">MAKSSSEPDLESKFHQYMRRRELHPAPKRVRRAISKANHVQETHLIDPQEHDESPLFKRYELLLPIITSTPNIGILDSSPFHKR</sequence>
<accession>A0AAI9X8H5</accession>
<evidence type="ECO:0000313" key="3">
    <source>
        <dbReference type="Proteomes" id="UP001227192"/>
    </source>
</evidence>
<organism evidence="2 3">
    <name type="scientific">Penicillium thymicola</name>
    <dbReference type="NCBI Taxonomy" id="293382"/>
    <lineage>
        <taxon>Eukaryota</taxon>
        <taxon>Fungi</taxon>
        <taxon>Dikarya</taxon>
        <taxon>Ascomycota</taxon>
        <taxon>Pezizomycotina</taxon>
        <taxon>Eurotiomycetes</taxon>
        <taxon>Eurotiomycetidae</taxon>
        <taxon>Eurotiales</taxon>
        <taxon>Aspergillaceae</taxon>
        <taxon>Penicillium</taxon>
    </lineage>
</organism>
<name>A0AAI9X8H5_PENTH</name>
<dbReference type="EMBL" id="LACB01000175">
    <property type="protein sequence ID" value="KAJ9487108.1"/>
    <property type="molecule type" value="Genomic_DNA"/>
</dbReference>
<dbReference type="AlphaFoldDB" id="A0AAI9X8H5"/>
<proteinExistence type="predicted"/>